<dbReference type="EMBL" id="FPKV01000002">
    <property type="protein sequence ID" value="SFZ92884.1"/>
    <property type="molecule type" value="Genomic_DNA"/>
</dbReference>
<proteinExistence type="predicted"/>
<dbReference type="SMART" id="SM00563">
    <property type="entry name" value="PlsC"/>
    <property type="match status" value="1"/>
</dbReference>
<dbReference type="InterPro" id="IPR002123">
    <property type="entry name" value="Plipid/glycerol_acylTrfase"/>
</dbReference>
<reference evidence="3 4" key="1">
    <citation type="submission" date="2016-10" db="EMBL/GenBank/DDBJ databases">
        <authorList>
            <person name="de Groot N.N."/>
        </authorList>
    </citation>
    <scope>NUCLEOTIDE SEQUENCE [LARGE SCALE GENOMIC DNA]</scope>
    <source>
        <strain evidence="3 4">DSM 18180</strain>
    </source>
</reference>
<dbReference type="Proteomes" id="UP000182544">
    <property type="component" value="Unassembled WGS sequence"/>
</dbReference>
<evidence type="ECO:0000256" key="1">
    <source>
        <dbReference type="SAM" id="Phobius"/>
    </source>
</evidence>
<dbReference type="SUPFAM" id="SSF69593">
    <property type="entry name" value="Glycerol-3-phosphate (1)-acyltransferase"/>
    <property type="match status" value="1"/>
</dbReference>
<accession>A0A1K2IKF3</accession>
<name>A0A1K2IKF3_9FLAO</name>
<feature type="domain" description="Phospholipid/glycerol acyltransferase" evidence="2">
    <location>
        <begin position="1"/>
        <end position="127"/>
    </location>
</feature>
<dbReference type="GO" id="GO:0004366">
    <property type="term" value="F:glycerol-3-phosphate O-acyltransferase activity"/>
    <property type="evidence" value="ECO:0007669"/>
    <property type="project" value="TreeGrafter"/>
</dbReference>
<dbReference type="STRING" id="369401.SAMN05428642_1021056"/>
<dbReference type="Pfam" id="PF01553">
    <property type="entry name" value="Acyltransferase"/>
    <property type="match status" value="1"/>
</dbReference>
<evidence type="ECO:0000313" key="4">
    <source>
        <dbReference type="Proteomes" id="UP000182544"/>
    </source>
</evidence>
<dbReference type="GO" id="GO:0016287">
    <property type="term" value="F:glycerone-phosphate O-acyltransferase activity"/>
    <property type="evidence" value="ECO:0007669"/>
    <property type="project" value="TreeGrafter"/>
</dbReference>
<protein>
    <submittedName>
        <fullName evidence="3">Acyltransferase</fullName>
    </submittedName>
</protein>
<keyword evidence="3" id="KW-0012">Acyltransferase</keyword>
<keyword evidence="1" id="KW-1133">Transmembrane helix</keyword>
<dbReference type="GO" id="GO:0008654">
    <property type="term" value="P:phospholipid biosynthetic process"/>
    <property type="evidence" value="ECO:0007669"/>
    <property type="project" value="TreeGrafter"/>
</dbReference>
<keyword evidence="1" id="KW-0812">Transmembrane</keyword>
<sequence length="305" mass="34778">MYLANHQNALLDALLIAVYSQRFSYFLTRAGVFKSGFVSKLLNSLQMLPVYRIRDGWNNLSNNTAIFNTCADLFNKKEAVVIFPEGNHNLKRNVRSLSKGFTRIIFETFEKYPNIDLQLIPVGLNFINAEKFPDSASLYFGKPLNAKDFVLENKNEAAIVLRERIQLEISKLTTHIPSEGYDETLHKLNSLNVDFLNPTSVNKTIAGNFKNYPSVKSNTFSAFKPFFKSLLIILLIAPYLVWKFMVQPKIKEIEFVSTFRFVMAITLVPIWILIIALALGFNLDWPMSLAYVFLVLCLALITVKA</sequence>
<organism evidence="3 4">
    <name type="scientific">Flaviramulus basaltis</name>
    <dbReference type="NCBI Taxonomy" id="369401"/>
    <lineage>
        <taxon>Bacteria</taxon>
        <taxon>Pseudomonadati</taxon>
        <taxon>Bacteroidota</taxon>
        <taxon>Flavobacteriia</taxon>
        <taxon>Flavobacteriales</taxon>
        <taxon>Flavobacteriaceae</taxon>
        <taxon>Flaviramulus</taxon>
    </lineage>
</organism>
<dbReference type="PANTHER" id="PTHR31605">
    <property type="entry name" value="GLYCEROL-3-PHOSPHATE O-ACYLTRANSFERASE 1"/>
    <property type="match status" value="1"/>
</dbReference>
<keyword evidence="3" id="KW-0808">Transferase</keyword>
<dbReference type="AlphaFoldDB" id="A0A1K2IKF3"/>
<dbReference type="InterPro" id="IPR052744">
    <property type="entry name" value="GPAT/DAPAT"/>
</dbReference>
<feature type="transmembrane region" description="Helical" evidence="1">
    <location>
        <begin position="226"/>
        <end position="246"/>
    </location>
</feature>
<evidence type="ECO:0000313" key="3">
    <source>
        <dbReference type="EMBL" id="SFZ92884.1"/>
    </source>
</evidence>
<feature type="transmembrane region" description="Helical" evidence="1">
    <location>
        <begin position="258"/>
        <end position="279"/>
    </location>
</feature>
<feature type="transmembrane region" description="Helical" evidence="1">
    <location>
        <begin position="285"/>
        <end position="303"/>
    </location>
</feature>
<keyword evidence="4" id="KW-1185">Reference proteome</keyword>
<keyword evidence="1" id="KW-0472">Membrane</keyword>
<dbReference type="PANTHER" id="PTHR31605:SF0">
    <property type="entry name" value="GLYCEROL-3-PHOSPHATE O-ACYLTRANSFERASE 1"/>
    <property type="match status" value="1"/>
</dbReference>
<gene>
    <name evidence="3" type="ORF">SAMN05428642_1021056</name>
</gene>
<evidence type="ECO:0000259" key="2">
    <source>
        <dbReference type="SMART" id="SM00563"/>
    </source>
</evidence>